<dbReference type="RefSeq" id="XP_033679212.1">
    <property type="nucleotide sequence ID" value="XM_033833861.1"/>
</dbReference>
<evidence type="ECO:0000256" key="1">
    <source>
        <dbReference type="SAM" id="MobiDB-lite"/>
    </source>
</evidence>
<proteinExistence type="predicted"/>
<evidence type="ECO:0000313" key="2">
    <source>
        <dbReference type="EMBL" id="KAF2244208.1"/>
    </source>
</evidence>
<feature type="region of interest" description="Disordered" evidence="1">
    <location>
        <begin position="1"/>
        <end position="48"/>
    </location>
</feature>
<feature type="compositionally biased region" description="Low complexity" evidence="1">
    <location>
        <begin position="26"/>
        <end position="48"/>
    </location>
</feature>
<organism evidence="2 3">
    <name type="scientific">Trematosphaeria pertusa</name>
    <dbReference type="NCBI Taxonomy" id="390896"/>
    <lineage>
        <taxon>Eukaryota</taxon>
        <taxon>Fungi</taxon>
        <taxon>Dikarya</taxon>
        <taxon>Ascomycota</taxon>
        <taxon>Pezizomycotina</taxon>
        <taxon>Dothideomycetes</taxon>
        <taxon>Pleosporomycetidae</taxon>
        <taxon>Pleosporales</taxon>
        <taxon>Massarineae</taxon>
        <taxon>Trematosphaeriaceae</taxon>
        <taxon>Trematosphaeria</taxon>
    </lineage>
</organism>
<dbReference type="EMBL" id="ML987203">
    <property type="protein sequence ID" value="KAF2244208.1"/>
    <property type="molecule type" value="Genomic_DNA"/>
</dbReference>
<evidence type="ECO:0000313" key="3">
    <source>
        <dbReference type="Proteomes" id="UP000800094"/>
    </source>
</evidence>
<keyword evidence="3" id="KW-1185">Reference proteome</keyword>
<dbReference type="Proteomes" id="UP000800094">
    <property type="component" value="Unassembled WGS sequence"/>
</dbReference>
<sequence length="236" mass="26539">MPHLFSINHHHHHTASAPEPPLSNFPATPSSPNAYAPATTANTPNSEPTTLLDLFPSCKEEKPPNPALTVRLHKLRETLTTIEISVRNRELLISLARKDPQYRLHLLENKQWKAWAEGQNRLYYAVLKQMTLLGDRAKQKHVEDWEAKVEELRQGTLHLSDVIVGENMAWNASWLAERPAGLKKGWNFGEAERRGGPGLEEDQVAAPTDTGMMNPNGDVGRKYAKNYAGIAKNRQF</sequence>
<feature type="region of interest" description="Disordered" evidence="1">
    <location>
        <begin position="191"/>
        <end position="218"/>
    </location>
</feature>
<accession>A0A6A6I2J3</accession>
<dbReference type="OrthoDB" id="10524110at2759"/>
<dbReference type="GeneID" id="54587191"/>
<gene>
    <name evidence="2" type="ORF">BU26DRAFT_569208</name>
</gene>
<name>A0A6A6I2J3_9PLEO</name>
<dbReference type="AlphaFoldDB" id="A0A6A6I2J3"/>
<reference evidence="2" key="1">
    <citation type="journal article" date="2020" name="Stud. Mycol.">
        <title>101 Dothideomycetes genomes: a test case for predicting lifestyles and emergence of pathogens.</title>
        <authorList>
            <person name="Haridas S."/>
            <person name="Albert R."/>
            <person name="Binder M."/>
            <person name="Bloem J."/>
            <person name="Labutti K."/>
            <person name="Salamov A."/>
            <person name="Andreopoulos B."/>
            <person name="Baker S."/>
            <person name="Barry K."/>
            <person name="Bills G."/>
            <person name="Bluhm B."/>
            <person name="Cannon C."/>
            <person name="Castanera R."/>
            <person name="Culley D."/>
            <person name="Daum C."/>
            <person name="Ezra D."/>
            <person name="Gonzalez J."/>
            <person name="Henrissat B."/>
            <person name="Kuo A."/>
            <person name="Liang C."/>
            <person name="Lipzen A."/>
            <person name="Lutzoni F."/>
            <person name="Magnuson J."/>
            <person name="Mondo S."/>
            <person name="Nolan M."/>
            <person name="Ohm R."/>
            <person name="Pangilinan J."/>
            <person name="Park H.-J."/>
            <person name="Ramirez L."/>
            <person name="Alfaro M."/>
            <person name="Sun H."/>
            <person name="Tritt A."/>
            <person name="Yoshinaga Y."/>
            <person name="Zwiers L.-H."/>
            <person name="Turgeon B."/>
            <person name="Goodwin S."/>
            <person name="Spatafora J."/>
            <person name="Crous P."/>
            <person name="Grigoriev I."/>
        </authorList>
    </citation>
    <scope>NUCLEOTIDE SEQUENCE</scope>
    <source>
        <strain evidence="2">CBS 122368</strain>
    </source>
</reference>
<protein>
    <submittedName>
        <fullName evidence="2">Uncharacterized protein</fullName>
    </submittedName>
</protein>